<evidence type="ECO:0000256" key="6">
    <source>
        <dbReference type="SAM" id="Phobius"/>
    </source>
</evidence>
<feature type="transmembrane region" description="Helical" evidence="6">
    <location>
        <begin position="27"/>
        <end position="46"/>
    </location>
</feature>
<dbReference type="PIRSF" id="PIRSF005859">
    <property type="entry name" value="PBR"/>
    <property type="match status" value="1"/>
</dbReference>
<sequence length="174" mass="20084">MRIQTWHTYQVFPPSNYHFFKKMAYRLIIFLLINFAALALGSMFTGKGVPSEWYINLNKAPWTPPGWVFGAAWTTIMVCLAVYMAYAWRSIPDRKLLIGLFALQWVLNVLWNPVFFAMHQVAVGLIVISLLTVLVGYFLIGWFPYLKAKALLVLPYFVWLLIATSLNAYILLKN</sequence>
<evidence type="ECO:0000256" key="3">
    <source>
        <dbReference type="ARBA" id="ARBA00022692"/>
    </source>
</evidence>
<dbReference type="eggNOG" id="COG3476">
    <property type="taxonomic scope" value="Bacteria"/>
</dbReference>
<dbReference type="GO" id="GO:0033013">
    <property type="term" value="P:tetrapyrrole metabolic process"/>
    <property type="evidence" value="ECO:0007669"/>
    <property type="project" value="UniProtKB-ARBA"/>
</dbReference>
<evidence type="ECO:0000256" key="4">
    <source>
        <dbReference type="ARBA" id="ARBA00022989"/>
    </source>
</evidence>
<organism evidence="7 8">
    <name type="scientific">Microscilla marina ATCC 23134</name>
    <dbReference type="NCBI Taxonomy" id="313606"/>
    <lineage>
        <taxon>Bacteria</taxon>
        <taxon>Pseudomonadati</taxon>
        <taxon>Bacteroidota</taxon>
        <taxon>Cytophagia</taxon>
        <taxon>Cytophagales</taxon>
        <taxon>Microscillaceae</taxon>
        <taxon>Microscilla</taxon>
    </lineage>
</organism>
<evidence type="ECO:0000256" key="2">
    <source>
        <dbReference type="ARBA" id="ARBA00007524"/>
    </source>
</evidence>
<keyword evidence="8" id="KW-1185">Reference proteome</keyword>
<evidence type="ECO:0000256" key="1">
    <source>
        <dbReference type="ARBA" id="ARBA00004141"/>
    </source>
</evidence>
<feature type="transmembrane region" description="Helical" evidence="6">
    <location>
        <begin position="150"/>
        <end position="172"/>
    </location>
</feature>
<proteinExistence type="inferred from homology"/>
<keyword evidence="4 6" id="KW-1133">Transmembrane helix</keyword>
<dbReference type="Proteomes" id="UP000004095">
    <property type="component" value="Unassembled WGS sequence"/>
</dbReference>
<dbReference type="FunFam" id="1.20.1260.100:FF:000001">
    <property type="entry name" value="translocator protein 2"/>
    <property type="match status" value="1"/>
</dbReference>
<dbReference type="PANTHER" id="PTHR10057:SF0">
    <property type="entry name" value="TRANSLOCATOR PROTEIN"/>
    <property type="match status" value="1"/>
</dbReference>
<comment type="similarity">
    <text evidence="2">Belongs to the TspO/BZRP family.</text>
</comment>
<feature type="transmembrane region" description="Helical" evidence="6">
    <location>
        <begin position="121"/>
        <end position="143"/>
    </location>
</feature>
<feature type="transmembrane region" description="Helical" evidence="6">
    <location>
        <begin position="96"/>
        <end position="115"/>
    </location>
</feature>
<evidence type="ECO:0000256" key="5">
    <source>
        <dbReference type="ARBA" id="ARBA00023136"/>
    </source>
</evidence>
<comment type="subcellular location">
    <subcellularLocation>
        <location evidence="1">Membrane</location>
        <topology evidence="1">Multi-pass membrane protein</topology>
    </subcellularLocation>
</comment>
<comment type="caution">
    <text evidence="7">The sequence shown here is derived from an EMBL/GenBank/DDBJ whole genome shotgun (WGS) entry which is preliminary data.</text>
</comment>
<feature type="transmembrane region" description="Helical" evidence="6">
    <location>
        <begin position="66"/>
        <end position="84"/>
    </location>
</feature>
<dbReference type="InterPro" id="IPR004307">
    <property type="entry name" value="TspO_MBR"/>
</dbReference>
<evidence type="ECO:0000313" key="7">
    <source>
        <dbReference type="EMBL" id="EAY27556.1"/>
    </source>
</evidence>
<dbReference type="AlphaFoldDB" id="A1ZPQ1"/>
<dbReference type="Pfam" id="PF03073">
    <property type="entry name" value="TspO_MBR"/>
    <property type="match status" value="1"/>
</dbReference>
<dbReference type="Gene3D" id="1.20.1260.100">
    <property type="entry name" value="TspO/MBR protein"/>
    <property type="match status" value="1"/>
</dbReference>
<dbReference type="InterPro" id="IPR038330">
    <property type="entry name" value="TspO/MBR-related_sf"/>
</dbReference>
<keyword evidence="3 6" id="KW-0812">Transmembrane</keyword>
<accession>A1ZPQ1</accession>
<evidence type="ECO:0000313" key="8">
    <source>
        <dbReference type="Proteomes" id="UP000004095"/>
    </source>
</evidence>
<protein>
    <submittedName>
        <fullName evidence="7">TspO and MBR like proteins</fullName>
    </submittedName>
</protein>
<dbReference type="PANTHER" id="PTHR10057">
    <property type="entry name" value="PERIPHERAL-TYPE BENZODIAZEPINE RECEPTOR"/>
    <property type="match status" value="1"/>
</dbReference>
<name>A1ZPQ1_MICM2</name>
<dbReference type="GO" id="GO:0016020">
    <property type="term" value="C:membrane"/>
    <property type="evidence" value="ECO:0007669"/>
    <property type="project" value="UniProtKB-SubCell"/>
</dbReference>
<keyword evidence="5 6" id="KW-0472">Membrane</keyword>
<dbReference type="EMBL" id="AAWS01000022">
    <property type="protein sequence ID" value="EAY27556.1"/>
    <property type="molecule type" value="Genomic_DNA"/>
</dbReference>
<gene>
    <name evidence="7" type="ORF">M23134_02803</name>
</gene>
<reference evidence="7 8" key="1">
    <citation type="submission" date="2007-01" db="EMBL/GenBank/DDBJ databases">
        <authorList>
            <person name="Haygood M."/>
            <person name="Podell S."/>
            <person name="Anderson C."/>
            <person name="Hopkinson B."/>
            <person name="Roe K."/>
            <person name="Barbeau K."/>
            <person name="Gaasterland T."/>
            <person name="Ferriera S."/>
            <person name="Johnson J."/>
            <person name="Kravitz S."/>
            <person name="Beeson K."/>
            <person name="Sutton G."/>
            <person name="Rogers Y.-H."/>
            <person name="Friedman R."/>
            <person name="Frazier M."/>
            <person name="Venter J.C."/>
        </authorList>
    </citation>
    <scope>NUCLEOTIDE SEQUENCE [LARGE SCALE GENOMIC DNA]</scope>
    <source>
        <strain evidence="7 8">ATCC 23134</strain>
    </source>
</reference>
<dbReference type="CDD" id="cd15904">
    <property type="entry name" value="TSPO_MBR"/>
    <property type="match status" value="1"/>
</dbReference>